<reference evidence="2 3" key="1">
    <citation type="journal article" date="2019" name="Mol. Ecol. Resour.">
        <title>Improving Illumina assemblies with Hi-C and long reads: an example with the North African dromedary.</title>
        <authorList>
            <person name="Elbers J.P."/>
            <person name="Rogers M.F."/>
            <person name="Perelman P.L."/>
            <person name="Proskuryakova A.A."/>
            <person name="Serdyukova N.A."/>
            <person name="Johnson W.E."/>
            <person name="Horin P."/>
            <person name="Corander J."/>
            <person name="Murphy D."/>
            <person name="Burger P.A."/>
        </authorList>
    </citation>
    <scope>NUCLEOTIDE SEQUENCE [LARGE SCALE GENOMIC DNA]</scope>
    <source>
        <strain evidence="2">Drom800</strain>
        <tissue evidence="2">Blood</tissue>
    </source>
</reference>
<dbReference type="AlphaFoldDB" id="A0A5N4EBM9"/>
<feature type="compositionally biased region" description="Acidic residues" evidence="1">
    <location>
        <begin position="27"/>
        <end position="46"/>
    </location>
</feature>
<keyword evidence="3" id="KW-1185">Reference proteome</keyword>
<evidence type="ECO:0000313" key="3">
    <source>
        <dbReference type="Proteomes" id="UP000299084"/>
    </source>
</evidence>
<dbReference type="EMBL" id="JWIN03000003">
    <property type="protein sequence ID" value="KAB1280881.1"/>
    <property type="molecule type" value="Genomic_DNA"/>
</dbReference>
<comment type="caution">
    <text evidence="2">The sequence shown here is derived from an EMBL/GenBank/DDBJ whole genome shotgun (WGS) entry which is preliminary data.</text>
</comment>
<evidence type="ECO:0000313" key="2">
    <source>
        <dbReference type="EMBL" id="KAB1280881.1"/>
    </source>
</evidence>
<organism evidence="2 3">
    <name type="scientific">Camelus dromedarius</name>
    <name type="common">Dromedary</name>
    <name type="synonym">Arabian camel</name>
    <dbReference type="NCBI Taxonomy" id="9838"/>
    <lineage>
        <taxon>Eukaryota</taxon>
        <taxon>Metazoa</taxon>
        <taxon>Chordata</taxon>
        <taxon>Craniata</taxon>
        <taxon>Vertebrata</taxon>
        <taxon>Euteleostomi</taxon>
        <taxon>Mammalia</taxon>
        <taxon>Eutheria</taxon>
        <taxon>Laurasiatheria</taxon>
        <taxon>Artiodactyla</taxon>
        <taxon>Tylopoda</taxon>
        <taxon>Camelidae</taxon>
        <taxon>Camelus</taxon>
    </lineage>
</organism>
<proteinExistence type="predicted"/>
<accession>A0A5N4EBM9</accession>
<protein>
    <submittedName>
        <fullName evidence="2">Uncharacterized protein</fullName>
    </submittedName>
</protein>
<evidence type="ECO:0000256" key="1">
    <source>
        <dbReference type="SAM" id="MobiDB-lite"/>
    </source>
</evidence>
<feature type="region of interest" description="Disordered" evidence="1">
    <location>
        <begin position="1"/>
        <end position="52"/>
    </location>
</feature>
<gene>
    <name evidence="2" type="ORF">Cadr_000004339</name>
</gene>
<name>A0A5N4EBM9_CAMDR</name>
<sequence length="129" mass="13905">MASSDRHHAAESALGSDGDEEATRELDTEEESEGEEDETAAESESEPDARVPFSRAKHFLSGGAALVKNLKVKVLAVSWSDRPACSRKIRPPPPSSFITAHLTPPAPCDLLRCLFLGIYFASCLTADMC</sequence>
<feature type="compositionally biased region" description="Basic and acidic residues" evidence="1">
    <location>
        <begin position="1"/>
        <end position="10"/>
    </location>
</feature>
<dbReference type="Proteomes" id="UP000299084">
    <property type="component" value="Unassembled WGS sequence"/>
</dbReference>